<dbReference type="GO" id="GO:0046872">
    <property type="term" value="F:metal ion binding"/>
    <property type="evidence" value="ECO:0007669"/>
    <property type="project" value="UniProtKB-KW"/>
</dbReference>
<reference evidence="4" key="1">
    <citation type="submission" date="2021-01" db="EMBL/GenBank/DDBJ databases">
        <authorList>
            <person name="Corre E."/>
            <person name="Pelletier E."/>
            <person name="Niang G."/>
            <person name="Scheremetjew M."/>
            <person name="Finn R."/>
            <person name="Kale V."/>
            <person name="Holt S."/>
            <person name="Cochrane G."/>
            <person name="Meng A."/>
            <person name="Brown T."/>
            <person name="Cohen L."/>
        </authorList>
    </citation>
    <scope>NUCLEOTIDE SEQUENCE</scope>
    <source>
        <strain evidence="4">B650</strain>
    </source>
</reference>
<keyword evidence="2" id="KW-0479">Metal-binding</keyword>
<organism evidence="4">
    <name type="scientific">Leptocylindrus danicus</name>
    <dbReference type="NCBI Taxonomy" id="163516"/>
    <lineage>
        <taxon>Eukaryota</taxon>
        <taxon>Sar</taxon>
        <taxon>Stramenopiles</taxon>
        <taxon>Ochrophyta</taxon>
        <taxon>Bacillariophyta</taxon>
        <taxon>Coscinodiscophyceae</taxon>
        <taxon>Chaetocerotophycidae</taxon>
        <taxon>Leptocylindrales</taxon>
        <taxon>Leptocylindraceae</taxon>
        <taxon>Leptocylindrus</taxon>
    </lineage>
</organism>
<name>A0A7S2NY14_9STRA</name>
<dbReference type="InterPro" id="IPR036663">
    <property type="entry name" value="Fumarylacetoacetase_C_sf"/>
</dbReference>
<evidence type="ECO:0000256" key="2">
    <source>
        <dbReference type="ARBA" id="ARBA00022723"/>
    </source>
</evidence>
<accession>A0A7S2NY14</accession>
<evidence type="ECO:0000259" key="3">
    <source>
        <dbReference type="Pfam" id="PF01557"/>
    </source>
</evidence>
<comment type="similarity">
    <text evidence="1">Belongs to the FAH family.</text>
</comment>
<proteinExistence type="inferred from homology"/>
<dbReference type="PANTHER" id="PTHR11820:SF7">
    <property type="entry name" value="ACYLPYRUVASE FAHD1, MITOCHONDRIAL"/>
    <property type="match status" value="1"/>
</dbReference>
<dbReference type="EMBL" id="HBGY01009214">
    <property type="protein sequence ID" value="CAD9567167.1"/>
    <property type="molecule type" value="Transcribed_RNA"/>
</dbReference>
<dbReference type="Pfam" id="PF01557">
    <property type="entry name" value="FAA_hydrolase"/>
    <property type="match status" value="1"/>
</dbReference>
<dbReference type="PANTHER" id="PTHR11820">
    <property type="entry name" value="ACYLPYRUVASE"/>
    <property type="match status" value="1"/>
</dbReference>
<sequence length="248" mass="27540">MAHNSHRAALALQLHRLTVPTLSVVIDSTIVKSKYEVHRIYCIGRNYREHAIEMGHDPDREPPFFFQKPADAAIDTTVVKSIPYPSMTDDLHHEAELVVALKGGGINLTPEDAKESIFGYALGCDLTRRDLQSEAKYLRRPWDHSKGFDFSAPCGAIVPKEECSLDLKTLQLDMSCCVNGETRQQSKLNCMIWNIEETISILSKYYRLTAGDLILTGTPAGVSPLQIGDSVRVSCGDIPECTFQVSES</sequence>
<protein>
    <recommendedName>
        <fullName evidence="3">Fumarylacetoacetase-like C-terminal domain-containing protein</fullName>
    </recommendedName>
</protein>
<dbReference type="SUPFAM" id="SSF56529">
    <property type="entry name" value="FAH"/>
    <property type="match status" value="1"/>
</dbReference>
<feature type="domain" description="Fumarylacetoacetase-like C-terminal" evidence="3">
    <location>
        <begin position="40"/>
        <end position="245"/>
    </location>
</feature>
<gene>
    <name evidence="4" type="ORF">LDAN0321_LOCUS5819</name>
</gene>
<evidence type="ECO:0000313" key="4">
    <source>
        <dbReference type="EMBL" id="CAD9567167.1"/>
    </source>
</evidence>
<dbReference type="AlphaFoldDB" id="A0A7S2NY14"/>
<dbReference type="GO" id="GO:0018773">
    <property type="term" value="F:acetylpyruvate hydrolase activity"/>
    <property type="evidence" value="ECO:0007669"/>
    <property type="project" value="TreeGrafter"/>
</dbReference>
<dbReference type="Gene3D" id="3.90.850.10">
    <property type="entry name" value="Fumarylacetoacetase-like, C-terminal domain"/>
    <property type="match status" value="1"/>
</dbReference>
<dbReference type="InterPro" id="IPR011234">
    <property type="entry name" value="Fumarylacetoacetase-like_C"/>
</dbReference>
<evidence type="ECO:0000256" key="1">
    <source>
        <dbReference type="ARBA" id="ARBA00010211"/>
    </source>
</evidence>